<protein>
    <submittedName>
        <fullName evidence="4">WD repeat-containing protein 90</fullName>
    </submittedName>
</protein>
<dbReference type="OrthoDB" id="6252103at2759"/>
<organism evidence="4 5">
    <name type="scientific">Monoraphidium neglectum</name>
    <dbReference type="NCBI Taxonomy" id="145388"/>
    <lineage>
        <taxon>Eukaryota</taxon>
        <taxon>Viridiplantae</taxon>
        <taxon>Chlorophyta</taxon>
        <taxon>core chlorophytes</taxon>
        <taxon>Chlorophyceae</taxon>
        <taxon>CS clade</taxon>
        <taxon>Sphaeropleales</taxon>
        <taxon>Selenastraceae</taxon>
        <taxon>Monoraphidium</taxon>
    </lineage>
</organism>
<dbReference type="PROSITE" id="PS50294">
    <property type="entry name" value="WD_REPEATS_REGION"/>
    <property type="match status" value="1"/>
</dbReference>
<dbReference type="SUPFAM" id="SSF63829">
    <property type="entry name" value="Calcium-dependent phosphotriesterase"/>
    <property type="match status" value="1"/>
</dbReference>
<dbReference type="InterPro" id="IPR050505">
    <property type="entry name" value="WDR55/POC1"/>
</dbReference>
<accession>A0A0D2LK49</accession>
<dbReference type="PANTHER" id="PTHR44019:SF8">
    <property type="entry name" value="POC1 CENTRIOLAR PROTEIN HOMOLOG"/>
    <property type="match status" value="1"/>
</dbReference>
<dbReference type="SMART" id="SM00320">
    <property type="entry name" value="WD40"/>
    <property type="match status" value="14"/>
</dbReference>
<dbReference type="InterPro" id="IPR036322">
    <property type="entry name" value="WD40_repeat_dom_sf"/>
</dbReference>
<dbReference type="InterPro" id="IPR011047">
    <property type="entry name" value="Quinoprotein_ADH-like_sf"/>
</dbReference>
<dbReference type="SUPFAM" id="SSF50998">
    <property type="entry name" value="Quinoprotein alcohol dehydrogenase-like"/>
    <property type="match status" value="1"/>
</dbReference>
<feature type="repeat" description="WD" evidence="3">
    <location>
        <begin position="1068"/>
        <end position="1109"/>
    </location>
</feature>
<dbReference type="EMBL" id="KK100334">
    <property type="protein sequence ID" value="KIZ06749.1"/>
    <property type="molecule type" value="Genomic_DNA"/>
</dbReference>
<dbReference type="PANTHER" id="PTHR44019">
    <property type="entry name" value="WD REPEAT-CONTAINING PROTEIN 55"/>
    <property type="match status" value="1"/>
</dbReference>
<dbReference type="SUPFAM" id="SSF50978">
    <property type="entry name" value="WD40 repeat-like"/>
    <property type="match status" value="1"/>
</dbReference>
<dbReference type="GeneID" id="25729252"/>
<name>A0A0D2LK49_9CHLO</name>
<keyword evidence="5" id="KW-1185">Reference proteome</keyword>
<dbReference type="Pfam" id="PF00400">
    <property type="entry name" value="WD40"/>
    <property type="match status" value="4"/>
</dbReference>
<proteinExistence type="predicted"/>
<dbReference type="InterPro" id="IPR015943">
    <property type="entry name" value="WD40/YVTN_repeat-like_dom_sf"/>
</dbReference>
<evidence type="ECO:0000313" key="5">
    <source>
        <dbReference type="Proteomes" id="UP000054498"/>
    </source>
</evidence>
<dbReference type="Gene3D" id="2.130.10.10">
    <property type="entry name" value="YVTN repeat-like/Quinoprotein amine dehydrogenase"/>
    <property type="match status" value="6"/>
</dbReference>
<dbReference type="RefSeq" id="XP_013905768.1">
    <property type="nucleotide sequence ID" value="XM_014050314.1"/>
</dbReference>
<feature type="repeat" description="WD" evidence="3">
    <location>
        <begin position="68"/>
        <end position="100"/>
    </location>
</feature>
<dbReference type="STRING" id="145388.A0A0D2LK49"/>
<gene>
    <name evidence="4" type="ORF">MNEG_1194</name>
</gene>
<dbReference type="PROSITE" id="PS50082">
    <property type="entry name" value="WD_REPEATS_2"/>
    <property type="match status" value="3"/>
</dbReference>
<keyword evidence="2" id="KW-0677">Repeat</keyword>
<sequence length="1292" mass="129720">MIRYCVLAVFQAHSGAINALALGEGVAVTAGDDSAAALSPCGLRVAVGCEDGALGVLDLGARRYAPAVRSHCGCVNAAVAHPDRPEYATVSSDGTARIWDAAPGGAGRQLYEFRVTGDGAATTVAYHPIRYELAVGYESGAVRVFDVATTRVLRDARQHAGPVAGLLLGPEGARLLSCGADGAVVVCDAARGYQPVRVLPGDDASQGRTPPGPAAAALSPDGATLVITSGPRRRPRAAAAGAGADTAGGAAAAATAAAVAGSCLLVFDAESLEPRLCIETQAAGYSRLLFSQDGASLWGLTTAGDLLRFHLATGRLAQRLATPHRGGCEALALAPGGRGVITGGADKIVKVWAVEAGGAERGLPVAAVEEWPPAHQSFVGHPGAVKDIAIQGNQLIACGAGDAITLWRLTPGAACGSAPLFDAQPASRPGPWNEAAARGGAAGGARAASDAHPDANVTMRSWLVDGEGRRRPAWAPRVLESGLGGLDGEAGAASGAGSEGRLVQELRGLTVDPGTEPSPLFAAGAPGSPPLAPSPVITGRASAAAAPPLAPPNAAIVGFGAASARCVIWARSEGSVIYASDNIIVVEDLETHHQALLQHHRQPVGALALSADGALLASAAAAADAPGGAAEVCVWDVRSRALLRLLRHHGAGVGVLAFSHDGAWLASASGGARRAEARGPGGASVAGGRVSGCAGDGDVGGMMGGSLVLWDLEEGEPLALGRTQGLLTAGADGLLLWTLKPQFLEQRALTLPGAERACVALCTADAVGPGGANEGALLAPQLVDGANLRGEWVVPDGGTGGGGDAFAEGPRAAWAAEASRTVFVADAAGGVWRADLGEGRLVCCVRGAALPAGEAATALQWSRRAGTLAVATDQGRVLRYDVGGGGSPRAAAPWQLEGQVMLDGPVAAMSLEPEGLTEGVVATAGCTAWYVSLAEGAAGARMPVVCGHAGQVLLLVSAGPSRRSGGGGGDEGAGPAAPSLVVSVASDGLLRVWQADSAQAFPAVEFESDAPCTAACFAPGPASGDDAAGPDAGGGGDPAQQPPLLAAGYADGRLRVFDLRRRAILWSAARHPSPVVALAWHPTQPLLLSASRDGSIAVTHTDTSRLASICHDFTHAVSPLHALAVSPGDTGLCAGAWLDRLVVFGAPWRAAQGQRAPVVAEYRCPEVPDSLPQGVEPRVVFLPHSPRLLLFSSPCLGATALLFDAAANRPLRTLALPAPAAALAAAPCGRYIAFGMENGGVLVADTEGEASVELSGHIRPVRALAFGAGGELVSAAGEAMWVWQPDASRARR</sequence>
<evidence type="ECO:0000256" key="1">
    <source>
        <dbReference type="ARBA" id="ARBA00022574"/>
    </source>
</evidence>
<evidence type="ECO:0000256" key="2">
    <source>
        <dbReference type="ARBA" id="ARBA00022737"/>
    </source>
</evidence>
<evidence type="ECO:0000256" key="3">
    <source>
        <dbReference type="PROSITE-ProRule" id="PRU00221"/>
    </source>
</evidence>
<reference evidence="4 5" key="1">
    <citation type="journal article" date="2013" name="BMC Genomics">
        <title>Reconstruction of the lipid metabolism for the microalga Monoraphidium neglectum from its genome sequence reveals characteristics suitable for biofuel production.</title>
        <authorList>
            <person name="Bogen C."/>
            <person name="Al-Dilaimi A."/>
            <person name="Albersmeier A."/>
            <person name="Wichmann J."/>
            <person name="Grundmann M."/>
            <person name="Rupp O."/>
            <person name="Lauersen K.J."/>
            <person name="Blifernez-Klassen O."/>
            <person name="Kalinowski J."/>
            <person name="Goesmann A."/>
            <person name="Mussgnug J.H."/>
            <person name="Kruse O."/>
        </authorList>
    </citation>
    <scope>NUCLEOTIDE SEQUENCE [LARGE SCALE GENOMIC DNA]</scope>
    <source>
        <strain evidence="4 5">SAG 48.87</strain>
    </source>
</reference>
<dbReference type="InterPro" id="IPR001680">
    <property type="entry name" value="WD40_rpt"/>
</dbReference>
<feature type="repeat" description="WD" evidence="3">
    <location>
        <begin position="321"/>
        <end position="362"/>
    </location>
</feature>
<evidence type="ECO:0000313" key="4">
    <source>
        <dbReference type="EMBL" id="KIZ06749.1"/>
    </source>
</evidence>
<keyword evidence="1 3" id="KW-0853">WD repeat</keyword>
<dbReference type="KEGG" id="mng:MNEG_1194"/>
<dbReference type="Proteomes" id="UP000054498">
    <property type="component" value="Unassembled WGS sequence"/>
</dbReference>